<evidence type="ECO:0000256" key="2">
    <source>
        <dbReference type="ARBA" id="ARBA00023002"/>
    </source>
</evidence>
<evidence type="ECO:0000259" key="3">
    <source>
        <dbReference type="Pfam" id="PF01266"/>
    </source>
</evidence>
<evidence type="ECO:0000313" key="5">
    <source>
        <dbReference type="Proteomes" id="UP001156882"/>
    </source>
</evidence>
<sequence>MSPPVDPVSSSPALPPRADVVVIGGGIVGVSTALALLRKGHSVVLCEKGRIGGEQSSRNWGWCRAMGRDSREIPLIQESLRIWSGLDQVAGQDLGFRKCGIVYLCETEAEMQGYEPWLEHARQHQIGSRLITAKEVQDVLPGLARKVAGALYTRTDARAEPAVAAPAIARALQSLGGTVMTECAARSVETAAGRVSGVVTEKGRIACDAVVLAGGSWSRFFAGNLGFDLPQLKVLGSVLRTKPLEGGPESSAAGSDFAFRKRADGGYTVAHGGLSTAEITPDSFRLFGAFLPALRKEWRGIRLHLGQQFLTEMRWKRRWKADEVTPFEQIRVLDPVPDNRLLDQAMANLRKAHPAFAGVVEAQRWGGLIDVTPDAVPVISNVAALPGFFIATGFSGHGFGLGPGAGRLMADLVAGDTPIVDPAPFRFSRFSDGSKVTVEAGF</sequence>
<keyword evidence="5" id="KW-1185">Reference proteome</keyword>
<dbReference type="EMBL" id="BSPC01000066">
    <property type="protein sequence ID" value="GLS22744.1"/>
    <property type="molecule type" value="Genomic_DNA"/>
</dbReference>
<dbReference type="Pfam" id="PF01266">
    <property type="entry name" value="DAO"/>
    <property type="match status" value="1"/>
</dbReference>
<accession>A0ABQ6CSN1</accession>
<organism evidence="4 5">
    <name type="scientific">Labrys miyagiensis</name>
    <dbReference type="NCBI Taxonomy" id="346912"/>
    <lineage>
        <taxon>Bacteria</taxon>
        <taxon>Pseudomonadati</taxon>
        <taxon>Pseudomonadota</taxon>
        <taxon>Alphaproteobacteria</taxon>
        <taxon>Hyphomicrobiales</taxon>
        <taxon>Xanthobacteraceae</taxon>
        <taxon>Labrys</taxon>
    </lineage>
</organism>
<evidence type="ECO:0000313" key="4">
    <source>
        <dbReference type="EMBL" id="GLS22744.1"/>
    </source>
</evidence>
<name>A0ABQ6CSN1_9HYPH</name>
<keyword evidence="2" id="KW-0560">Oxidoreductase</keyword>
<comment type="caution">
    <text evidence="4">The sequence shown here is derived from an EMBL/GenBank/DDBJ whole genome shotgun (WGS) entry which is preliminary data.</text>
</comment>
<reference evidence="5" key="1">
    <citation type="journal article" date="2019" name="Int. J. Syst. Evol. Microbiol.">
        <title>The Global Catalogue of Microorganisms (GCM) 10K type strain sequencing project: providing services to taxonomists for standard genome sequencing and annotation.</title>
        <authorList>
            <consortium name="The Broad Institute Genomics Platform"/>
            <consortium name="The Broad Institute Genome Sequencing Center for Infectious Disease"/>
            <person name="Wu L."/>
            <person name="Ma J."/>
        </authorList>
    </citation>
    <scope>NUCLEOTIDE SEQUENCE [LARGE SCALE GENOMIC DNA]</scope>
    <source>
        <strain evidence="5">NBRC 101365</strain>
    </source>
</reference>
<dbReference type="PANTHER" id="PTHR13847:SF280">
    <property type="entry name" value="D-AMINO ACID DEHYDROGENASE"/>
    <property type="match status" value="1"/>
</dbReference>
<dbReference type="Gene3D" id="3.30.9.10">
    <property type="entry name" value="D-Amino Acid Oxidase, subunit A, domain 2"/>
    <property type="match status" value="2"/>
</dbReference>
<dbReference type="InterPro" id="IPR006076">
    <property type="entry name" value="FAD-dep_OxRdtase"/>
</dbReference>
<comment type="similarity">
    <text evidence="1">Belongs to the DadA oxidoreductase family.</text>
</comment>
<feature type="domain" description="FAD dependent oxidoreductase" evidence="3">
    <location>
        <begin position="19"/>
        <end position="412"/>
    </location>
</feature>
<gene>
    <name evidence="4" type="ORF">GCM10007874_57640</name>
</gene>
<dbReference type="SUPFAM" id="SSF51905">
    <property type="entry name" value="FAD/NAD(P)-binding domain"/>
    <property type="match status" value="1"/>
</dbReference>
<proteinExistence type="inferred from homology"/>
<dbReference type="InterPro" id="IPR036188">
    <property type="entry name" value="FAD/NAD-bd_sf"/>
</dbReference>
<dbReference type="PANTHER" id="PTHR13847">
    <property type="entry name" value="SARCOSINE DEHYDROGENASE-RELATED"/>
    <property type="match status" value="1"/>
</dbReference>
<protein>
    <submittedName>
        <fullName evidence="4">D-amino-acid oxidase</fullName>
    </submittedName>
</protein>
<evidence type="ECO:0000256" key="1">
    <source>
        <dbReference type="ARBA" id="ARBA00009410"/>
    </source>
</evidence>
<dbReference type="Proteomes" id="UP001156882">
    <property type="component" value="Unassembled WGS sequence"/>
</dbReference>
<dbReference type="Gene3D" id="3.50.50.60">
    <property type="entry name" value="FAD/NAD(P)-binding domain"/>
    <property type="match status" value="2"/>
</dbReference>